<feature type="compositionally biased region" description="Low complexity" evidence="1">
    <location>
        <begin position="387"/>
        <end position="402"/>
    </location>
</feature>
<dbReference type="PANTHER" id="PTHR13742:SF17">
    <property type="entry name" value="RE32990P-RELATED"/>
    <property type="match status" value="1"/>
</dbReference>
<evidence type="ECO:0000256" key="1">
    <source>
        <dbReference type="SAM" id="MobiDB-lite"/>
    </source>
</evidence>
<evidence type="ECO:0000313" key="4">
    <source>
        <dbReference type="EMBL" id="CAL4090554.1"/>
    </source>
</evidence>
<dbReference type="GO" id="GO:2000134">
    <property type="term" value="P:negative regulation of G1/S transition of mitotic cell cycle"/>
    <property type="evidence" value="ECO:0007669"/>
    <property type="project" value="TreeGrafter"/>
</dbReference>
<feature type="region of interest" description="Disordered" evidence="1">
    <location>
        <begin position="329"/>
        <end position="361"/>
    </location>
</feature>
<dbReference type="SMART" id="SM01368">
    <property type="entry name" value="RB_A"/>
    <property type="match status" value="1"/>
</dbReference>
<reference evidence="4 5" key="1">
    <citation type="submission" date="2024-05" db="EMBL/GenBank/DDBJ databases">
        <authorList>
            <person name="Wallberg A."/>
        </authorList>
    </citation>
    <scope>NUCLEOTIDE SEQUENCE [LARGE SCALE GENOMIC DNA]</scope>
</reference>
<evidence type="ECO:0000259" key="2">
    <source>
        <dbReference type="SMART" id="SM00385"/>
    </source>
</evidence>
<dbReference type="SMART" id="SM00385">
    <property type="entry name" value="CYCLIN"/>
    <property type="match status" value="1"/>
</dbReference>
<gene>
    <name evidence="4" type="ORF">MNOR_LOCUS14052</name>
</gene>
<accession>A0AAV2QL28</accession>
<feature type="compositionally biased region" description="Polar residues" evidence="1">
    <location>
        <begin position="600"/>
        <end position="615"/>
    </location>
</feature>
<dbReference type="AlphaFoldDB" id="A0AAV2QL28"/>
<feature type="compositionally biased region" description="Polar residues" evidence="1">
    <location>
        <begin position="330"/>
        <end position="352"/>
    </location>
</feature>
<dbReference type="Proteomes" id="UP001497623">
    <property type="component" value="Unassembled WGS sequence"/>
</dbReference>
<feature type="region of interest" description="Disordered" evidence="1">
    <location>
        <begin position="698"/>
        <end position="717"/>
    </location>
</feature>
<dbReference type="GO" id="GO:0030154">
    <property type="term" value="P:cell differentiation"/>
    <property type="evidence" value="ECO:0007669"/>
    <property type="project" value="TreeGrafter"/>
</dbReference>
<dbReference type="Gene3D" id="1.10.472.10">
    <property type="entry name" value="Cyclin-like"/>
    <property type="match status" value="2"/>
</dbReference>
<evidence type="ECO:0000259" key="3">
    <source>
        <dbReference type="SMART" id="SM01368"/>
    </source>
</evidence>
<dbReference type="Pfam" id="PF01858">
    <property type="entry name" value="RB_A"/>
    <property type="match status" value="1"/>
</dbReference>
<dbReference type="Pfam" id="PF01857">
    <property type="entry name" value="RB_B"/>
    <property type="match status" value="1"/>
</dbReference>
<evidence type="ECO:0000313" key="5">
    <source>
        <dbReference type="Proteomes" id="UP001497623"/>
    </source>
</evidence>
<name>A0AAV2QL28_MEGNR</name>
<dbReference type="GO" id="GO:0006357">
    <property type="term" value="P:regulation of transcription by RNA polymerase II"/>
    <property type="evidence" value="ECO:0007669"/>
    <property type="project" value="InterPro"/>
</dbReference>
<feature type="domain" description="Retinoblastoma-associated protein A-box" evidence="3">
    <location>
        <begin position="78"/>
        <end position="273"/>
    </location>
</feature>
<dbReference type="GO" id="GO:0005634">
    <property type="term" value="C:nucleus"/>
    <property type="evidence" value="ECO:0007669"/>
    <property type="project" value="InterPro"/>
</dbReference>
<feature type="compositionally biased region" description="Low complexity" evidence="1">
    <location>
        <begin position="454"/>
        <end position="469"/>
    </location>
</feature>
<keyword evidence="5" id="KW-1185">Reference proteome</keyword>
<dbReference type="InterPro" id="IPR002720">
    <property type="entry name" value="RB_A"/>
</dbReference>
<dbReference type="EMBL" id="CAXKWB010008283">
    <property type="protein sequence ID" value="CAL4090554.1"/>
    <property type="molecule type" value="Genomic_DNA"/>
</dbReference>
<dbReference type="PANTHER" id="PTHR13742">
    <property type="entry name" value="RETINOBLASTOMA-ASSOCIATED PROTEIN RB -RELATED"/>
    <property type="match status" value="1"/>
</dbReference>
<proteinExistence type="predicted"/>
<feature type="region of interest" description="Disordered" evidence="1">
    <location>
        <begin position="454"/>
        <end position="488"/>
    </location>
</feature>
<dbReference type="GO" id="GO:0005667">
    <property type="term" value="C:transcription regulator complex"/>
    <property type="evidence" value="ECO:0007669"/>
    <property type="project" value="TreeGrafter"/>
</dbReference>
<sequence>MFLNEDQVVRSIGAAAISSPTPSSQHLSTAASSPVDVGSLKHARRNLVQSFEGDHHLVPQTPITGKSYTIDRPASTGTPLAVVTSGLQKLYTLLAGRKNSPSPELLQLFKSCSNNPEESINTQISGLSESFCRLYTRSTEDFTGPSMEFAQLRTQMAQMLYYTFLEHILLDERKRGVHVEAILKEELFHRTLFTCCIEIVMRSYNDPRRFPWSLQVGNVEPYYFIRIIEPVIRSEKQSDNQLSRELVKHLKGIEEQILDSLAWRRDSPLWQLLTTKGCHVPSCADVNFSDQLETSDAYNASTTIAAATPFTLGLASSVMSPALKPLVNDKNPSSPVSTLNESFRSPIGQSSARRTLFPTPGTGGFGGGLSSALAFSRPSTLGSRLVTPNSAASTSATSPSNATQTGAAAALLTRSPTANKITLQVKENGVTTLYTLPSTATPLPASATITTTATPTTAVASTPQTTPASEAKTDNSTEATPNTEKKKEKPKCKGSLALFFRKFYTLANMRLRDLCDRLDITDTELRRKVWTCFEHSIIHYNNMMKDRHMDQMVMCAIYITCKVTGKDRIFQEIMKHYRNQPQAASHVYRSVLITRSTTTQPEGINNSTITPAGGNTLTSLPPPTPSQMTGTSSSFETEERGDLIKFYNHVYVQKIKTFALKFRGTLEGDQPPLSPLPVVRHTPVSPRRRISNNHSVFINSLSPMQGHTPLSPRRPLP</sequence>
<dbReference type="InterPro" id="IPR013763">
    <property type="entry name" value="Cyclin-like_dom"/>
</dbReference>
<dbReference type="InterPro" id="IPR028309">
    <property type="entry name" value="RB_fam"/>
</dbReference>
<dbReference type="GO" id="GO:0000785">
    <property type="term" value="C:chromatin"/>
    <property type="evidence" value="ECO:0007669"/>
    <property type="project" value="TreeGrafter"/>
</dbReference>
<comment type="caution">
    <text evidence="4">The sequence shown here is derived from an EMBL/GenBank/DDBJ whole genome shotgun (WGS) entry which is preliminary data.</text>
</comment>
<feature type="region of interest" description="Disordered" evidence="1">
    <location>
        <begin position="381"/>
        <end position="402"/>
    </location>
</feature>
<organism evidence="4 5">
    <name type="scientific">Meganyctiphanes norvegica</name>
    <name type="common">Northern krill</name>
    <name type="synonym">Thysanopoda norvegica</name>
    <dbReference type="NCBI Taxonomy" id="48144"/>
    <lineage>
        <taxon>Eukaryota</taxon>
        <taxon>Metazoa</taxon>
        <taxon>Ecdysozoa</taxon>
        <taxon>Arthropoda</taxon>
        <taxon>Crustacea</taxon>
        <taxon>Multicrustacea</taxon>
        <taxon>Malacostraca</taxon>
        <taxon>Eumalacostraca</taxon>
        <taxon>Eucarida</taxon>
        <taxon>Euphausiacea</taxon>
        <taxon>Euphausiidae</taxon>
        <taxon>Meganyctiphanes</taxon>
    </lineage>
</organism>
<dbReference type="SUPFAM" id="SSF47954">
    <property type="entry name" value="Cyclin-like"/>
    <property type="match status" value="2"/>
</dbReference>
<protein>
    <submittedName>
        <fullName evidence="4">Uncharacterized protein</fullName>
    </submittedName>
</protein>
<dbReference type="InterPro" id="IPR002719">
    <property type="entry name" value="RB_B"/>
</dbReference>
<feature type="domain" description="Cyclin-like" evidence="2">
    <location>
        <begin position="509"/>
        <end position="652"/>
    </location>
</feature>
<feature type="region of interest" description="Disordered" evidence="1">
    <location>
        <begin position="600"/>
        <end position="633"/>
    </location>
</feature>
<dbReference type="InterPro" id="IPR036915">
    <property type="entry name" value="Cyclin-like_sf"/>
</dbReference>
<dbReference type="GO" id="GO:0000977">
    <property type="term" value="F:RNA polymerase II transcription regulatory region sequence-specific DNA binding"/>
    <property type="evidence" value="ECO:0007669"/>
    <property type="project" value="TreeGrafter"/>
</dbReference>